<comment type="similarity">
    <text evidence="1 2">Belongs to the DegT/DnrJ/EryC1 family.</text>
</comment>
<evidence type="ECO:0000256" key="2">
    <source>
        <dbReference type="RuleBase" id="RU004508"/>
    </source>
</evidence>
<dbReference type="SUPFAM" id="SSF53383">
    <property type="entry name" value="PLP-dependent transferases"/>
    <property type="match status" value="1"/>
</dbReference>
<dbReference type="AlphaFoldDB" id="A6GCY9"/>
<dbReference type="GO" id="GO:0030170">
    <property type="term" value="F:pyridoxal phosphate binding"/>
    <property type="evidence" value="ECO:0007669"/>
    <property type="project" value="TreeGrafter"/>
</dbReference>
<proteinExistence type="inferred from homology"/>
<dbReference type="OrthoDB" id="9766188at2"/>
<dbReference type="GO" id="GO:0008483">
    <property type="term" value="F:transaminase activity"/>
    <property type="evidence" value="ECO:0007669"/>
    <property type="project" value="UniProtKB-KW"/>
</dbReference>
<gene>
    <name evidence="3" type="ORF">PPSIR1_42166</name>
</gene>
<dbReference type="Gene3D" id="3.40.640.10">
    <property type="entry name" value="Type I PLP-dependent aspartate aminotransferase-like (Major domain)"/>
    <property type="match status" value="1"/>
</dbReference>
<evidence type="ECO:0000313" key="4">
    <source>
        <dbReference type="Proteomes" id="UP000005801"/>
    </source>
</evidence>
<keyword evidence="3" id="KW-0808">Transferase</keyword>
<dbReference type="PANTHER" id="PTHR30244">
    <property type="entry name" value="TRANSAMINASE"/>
    <property type="match status" value="1"/>
</dbReference>
<accession>A6GCY9</accession>
<dbReference type="InterPro" id="IPR015421">
    <property type="entry name" value="PyrdxlP-dep_Trfase_major"/>
</dbReference>
<dbReference type="Pfam" id="PF01041">
    <property type="entry name" value="DegT_DnrJ_EryC1"/>
    <property type="match status" value="1"/>
</dbReference>
<dbReference type="Proteomes" id="UP000005801">
    <property type="component" value="Unassembled WGS sequence"/>
</dbReference>
<dbReference type="GO" id="GO:0000271">
    <property type="term" value="P:polysaccharide biosynthetic process"/>
    <property type="evidence" value="ECO:0007669"/>
    <property type="project" value="TreeGrafter"/>
</dbReference>
<keyword evidence="4" id="KW-1185">Reference proteome</keyword>
<dbReference type="InterPro" id="IPR000653">
    <property type="entry name" value="DegT/StrS_aminotransferase"/>
</dbReference>
<evidence type="ECO:0000313" key="3">
    <source>
        <dbReference type="EMBL" id="EDM76227.1"/>
    </source>
</evidence>
<protein>
    <submittedName>
        <fullName evidence="3">Aminotransferase, DegT/DnrJ/EryC1/StrS family protein</fullName>
    </submittedName>
</protein>
<name>A6GCY9_9BACT</name>
<dbReference type="InterPro" id="IPR015424">
    <property type="entry name" value="PyrdxlP-dep_Trfase"/>
</dbReference>
<dbReference type="RefSeq" id="WP_006974580.1">
    <property type="nucleotide sequence ID" value="NZ_ABCS01000069.1"/>
</dbReference>
<reference evidence="3 4" key="1">
    <citation type="submission" date="2007-06" db="EMBL/GenBank/DDBJ databases">
        <authorList>
            <person name="Shimkets L."/>
            <person name="Ferriera S."/>
            <person name="Johnson J."/>
            <person name="Kravitz S."/>
            <person name="Beeson K."/>
            <person name="Sutton G."/>
            <person name="Rogers Y.-H."/>
            <person name="Friedman R."/>
            <person name="Frazier M."/>
            <person name="Venter J.C."/>
        </authorList>
    </citation>
    <scope>NUCLEOTIDE SEQUENCE [LARGE SCALE GENOMIC DNA]</scope>
    <source>
        <strain evidence="3 4">SIR-1</strain>
    </source>
</reference>
<sequence length="430" mass="45545">MQVTANAHRPPSGGLAGRFLGALTLPRPVWARSRLDIGWADLAAAAVASSNPGGPSAEAIAQRWDPDGAVFLTVRTAWDALLAELATRPGPDPEAGCPGEVVVTAVNIPDMFELLAHHGFVPVPVDIEPGTLAPAPGAIAAAVNERTRLCLVTHLLGSRVDMDAVFAELDSAGSSVPVVEDCAQAFEGLEHRGHPRSLAALFSFGPIKSSSALGGCLARIADAELRQAALARTRAYPQQSRRGYLGVVTKYAALKAMTEPHLYAAFVGACALTGRSHDAVINGAVLGLEGDEYWAALRRQPSGALLATLERRLEGYDGVRLSRRRAHGEVLRARLRGRVALLGDQAPWRSWWQVAVVSSNPEGLIDALRAEGFDATRGSSRLRPPQLEGGASTPLAEAAMASLVYVPAYPELPASELERLAQLILETESR</sequence>
<keyword evidence="2" id="KW-0663">Pyridoxal phosphate</keyword>
<organism evidence="3 4">
    <name type="scientific">Plesiocystis pacifica SIR-1</name>
    <dbReference type="NCBI Taxonomy" id="391625"/>
    <lineage>
        <taxon>Bacteria</taxon>
        <taxon>Pseudomonadati</taxon>
        <taxon>Myxococcota</taxon>
        <taxon>Polyangia</taxon>
        <taxon>Nannocystales</taxon>
        <taxon>Nannocystaceae</taxon>
        <taxon>Plesiocystis</taxon>
    </lineage>
</organism>
<dbReference type="EMBL" id="ABCS01000069">
    <property type="protein sequence ID" value="EDM76227.1"/>
    <property type="molecule type" value="Genomic_DNA"/>
</dbReference>
<dbReference type="PANTHER" id="PTHR30244:SF34">
    <property type="entry name" value="DTDP-4-AMINO-4,6-DIDEOXYGALACTOSE TRANSAMINASE"/>
    <property type="match status" value="1"/>
</dbReference>
<dbReference type="STRING" id="391625.PPSIR1_42166"/>
<comment type="caution">
    <text evidence="3">The sequence shown here is derived from an EMBL/GenBank/DDBJ whole genome shotgun (WGS) entry which is preliminary data.</text>
</comment>
<evidence type="ECO:0000256" key="1">
    <source>
        <dbReference type="ARBA" id="ARBA00037999"/>
    </source>
</evidence>
<keyword evidence="3" id="KW-0032">Aminotransferase</keyword>
<dbReference type="eggNOG" id="COG0399">
    <property type="taxonomic scope" value="Bacteria"/>
</dbReference>